<name>A0A3S9HEK9_9BURK</name>
<dbReference type="GO" id="GO:0000155">
    <property type="term" value="F:phosphorelay sensor kinase activity"/>
    <property type="evidence" value="ECO:0007669"/>
    <property type="project" value="InterPro"/>
</dbReference>
<dbReference type="EMBL" id="CP034464">
    <property type="protein sequence ID" value="AZP10567.1"/>
    <property type="molecule type" value="Genomic_DNA"/>
</dbReference>
<dbReference type="InterPro" id="IPR036097">
    <property type="entry name" value="HisK_dim/P_sf"/>
</dbReference>
<reference evidence="2 3" key="1">
    <citation type="journal article" date="2011" name="Int. J. Syst. Evol. Microbiol.">
        <title>Description of Undibacterium oligocarboniphilum sp. nov., isolated from purified water, and Undibacterium pigrum strain CCUG 49012 as the type strain of Undibacterium parvum sp. nov., and emended descriptions of the genus Undibacterium and the species Undibacterium pigrum.</title>
        <authorList>
            <person name="Eder W."/>
            <person name="Wanner G."/>
            <person name="Ludwig W."/>
            <person name="Busse H.J."/>
            <person name="Ziemke-Kageler F."/>
            <person name="Lang E."/>
        </authorList>
    </citation>
    <scope>NUCLEOTIDE SEQUENCE [LARGE SCALE GENOMIC DNA]</scope>
    <source>
        <strain evidence="2 3">DSM 23061</strain>
    </source>
</reference>
<gene>
    <name evidence="2" type="ORF">EJN92_00070</name>
</gene>
<evidence type="ECO:0008006" key="4">
    <source>
        <dbReference type="Google" id="ProtNLM"/>
    </source>
</evidence>
<feature type="coiled-coil region" evidence="1">
    <location>
        <begin position="10"/>
        <end position="44"/>
    </location>
</feature>
<accession>A0A3S9HEK9</accession>
<evidence type="ECO:0000313" key="3">
    <source>
        <dbReference type="Proteomes" id="UP000275663"/>
    </source>
</evidence>
<protein>
    <recommendedName>
        <fullName evidence="4">Signal transduction histidine kinase dimerisation/phosphoacceptor domain-containing protein</fullName>
    </recommendedName>
</protein>
<dbReference type="AlphaFoldDB" id="A0A3S9HEK9"/>
<organism evidence="2 3">
    <name type="scientific">Undibacterium parvum</name>
    <dbReference type="NCBI Taxonomy" id="401471"/>
    <lineage>
        <taxon>Bacteria</taxon>
        <taxon>Pseudomonadati</taxon>
        <taxon>Pseudomonadota</taxon>
        <taxon>Betaproteobacteria</taxon>
        <taxon>Burkholderiales</taxon>
        <taxon>Oxalobacteraceae</taxon>
        <taxon>Undibacterium</taxon>
    </lineage>
</organism>
<dbReference type="KEGG" id="upv:EJN92_00070"/>
<keyword evidence="3" id="KW-1185">Reference proteome</keyword>
<dbReference type="SUPFAM" id="SSF47384">
    <property type="entry name" value="Homodimeric domain of signal transducing histidine kinase"/>
    <property type="match status" value="1"/>
</dbReference>
<dbReference type="Proteomes" id="UP000275663">
    <property type="component" value="Chromosome"/>
</dbReference>
<proteinExistence type="predicted"/>
<evidence type="ECO:0000256" key="1">
    <source>
        <dbReference type="SAM" id="Coils"/>
    </source>
</evidence>
<dbReference type="RefSeq" id="WP_126125966.1">
    <property type="nucleotide sequence ID" value="NZ_CP034464.1"/>
</dbReference>
<keyword evidence="1" id="KW-0175">Coiled coil</keyword>
<evidence type="ECO:0000313" key="2">
    <source>
        <dbReference type="EMBL" id="AZP10567.1"/>
    </source>
</evidence>
<sequence length="88" mass="9741">MLSSKSAISMESLEQRVVQRTAELESAMSKLQRTQEELARSETKATLNTLVASVSHELSTPMGNCLMTAHTLFDQGKSFSTSFREQSN</sequence>
<dbReference type="Gene3D" id="1.10.287.130">
    <property type="match status" value="1"/>
</dbReference>